<accession>A0ABW6DMB2</accession>
<dbReference type="RefSeq" id="WP_377981272.1">
    <property type="nucleotide sequence ID" value="NZ_JBBKXX010000003.1"/>
</dbReference>
<evidence type="ECO:0000313" key="1">
    <source>
        <dbReference type="EMBL" id="MFD3408915.1"/>
    </source>
</evidence>
<protein>
    <submittedName>
        <fullName evidence="1">Uncharacterized protein</fullName>
    </submittedName>
</protein>
<comment type="caution">
    <text evidence="1">The sequence shown here is derived from an EMBL/GenBank/DDBJ whole genome shotgun (WGS) entry which is preliminary data.</text>
</comment>
<reference evidence="1 2" key="1">
    <citation type="submission" date="2024-03" db="EMBL/GenBank/DDBJ databases">
        <title>Aquirufa genome sequencing.</title>
        <authorList>
            <person name="Pitt A."/>
            <person name="Hahn M.W."/>
        </authorList>
    </citation>
    <scope>NUCLEOTIDE SEQUENCE [LARGE SCALE GENOMIC DNA]</scope>
    <source>
        <strain evidence="1 2">HETE-83D</strain>
    </source>
</reference>
<organism evidence="1 2">
    <name type="scientific">Aquirufa esocilacus</name>
    <dbReference type="NCBI Taxonomy" id="3096513"/>
    <lineage>
        <taxon>Bacteria</taxon>
        <taxon>Pseudomonadati</taxon>
        <taxon>Bacteroidota</taxon>
        <taxon>Cytophagia</taxon>
        <taxon>Cytophagales</taxon>
        <taxon>Flectobacillaceae</taxon>
        <taxon>Aquirufa</taxon>
    </lineage>
</organism>
<name>A0ABW6DMB2_9BACT</name>
<proteinExistence type="predicted"/>
<gene>
    <name evidence="1" type="ORF">SKC37_09630</name>
</gene>
<evidence type="ECO:0000313" key="2">
    <source>
        <dbReference type="Proteomes" id="UP001598019"/>
    </source>
</evidence>
<dbReference type="Proteomes" id="UP001598019">
    <property type="component" value="Unassembled WGS sequence"/>
</dbReference>
<sequence>MIAEHLIAKMIQRYYFDTSVFGGFFDPEFSQETMRIFDLVLEGEILCIYSDLCEQELILAPSRIRKLVEKIPLQFKQKIIVTPECLELAGHYIKNKVVGYTSLDE</sequence>
<dbReference type="EMBL" id="JBBKXX010000003">
    <property type="protein sequence ID" value="MFD3408915.1"/>
    <property type="molecule type" value="Genomic_DNA"/>
</dbReference>
<keyword evidence="2" id="KW-1185">Reference proteome</keyword>